<keyword evidence="3" id="KW-1185">Reference proteome</keyword>
<evidence type="ECO:0000313" key="3">
    <source>
        <dbReference type="Proteomes" id="UP000267821"/>
    </source>
</evidence>
<name>A0A3N4LAP1_9PEZI</name>
<dbReference type="OrthoDB" id="2142759at2759"/>
<evidence type="ECO:0000259" key="1">
    <source>
        <dbReference type="Pfam" id="PF13391"/>
    </source>
</evidence>
<gene>
    <name evidence="2" type="ORF">L211DRAFT_896109</name>
</gene>
<evidence type="ECO:0000313" key="2">
    <source>
        <dbReference type="EMBL" id="RPB19716.1"/>
    </source>
</evidence>
<dbReference type="EMBL" id="ML121585">
    <property type="protein sequence ID" value="RPB19716.1"/>
    <property type="molecule type" value="Genomic_DNA"/>
</dbReference>
<organism evidence="2 3">
    <name type="scientific">Terfezia boudieri ATCC MYA-4762</name>
    <dbReference type="NCBI Taxonomy" id="1051890"/>
    <lineage>
        <taxon>Eukaryota</taxon>
        <taxon>Fungi</taxon>
        <taxon>Dikarya</taxon>
        <taxon>Ascomycota</taxon>
        <taxon>Pezizomycotina</taxon>
        <taxon>Pezizomycetes</taxon>
        <taxon>Pezizales</taxon>
        <taxon>Pezizaceae</taxon>
        <taxon>Terfezia</taxon>
    </lineage>
</organism>
<accession>A0A3N4LAP1</accession>
<dbReference type="Pfam" id="PF13391">
    <property type="entry name" value="HNH_2"/>
    <property type="match status" value="1"/>
</dbReference>
<dbReference type="InterPro" id="IPR003615">
    <property type="entry name" value="HNH_nuc"/>
</dbReference>
<dbReference type="Proteomes" id="UP000267821">
    <property type="component" value="Unassembled WGS sequence"/>
</dbReference>
<dbReference type="InParanoid" id="A0A3N4LAP1"/>
<protein>
    <recommendedName>
        <fullName evidence="1">HNH nuclease domain-containing protein</fullName>
    </recommendedName>
</protein>
<dbReference type="STRING" id="1051890.A0A3N4LAP1"/>
<proteinExistence type="predicted"/>
<reference evidence="2 3" key="1">
    <citation type="journal article" date="2018" name="Nat. Ecol. Evol.">
        <title>Pezizomycetes genomes reveal the molecular basis of ectomycorrhizal truffle lifestyle.</title>
        <authorList>
            <person name="Murat C."/>
            <person name="Payen T."/>
            <person name="Noel B."/>
            <person name="Kuo A."/>
            <person name="Morin E."/>
            <person name="Chen J."/>
            <person name="Kohler A."/>
            <person name="Krizsan K."/>
            <person name="Balestrini R."/>
            <person name="Da Silva C."/>
            <person name="Montanini B."/>
            <person name="Hainaut M."/>
            <person name="Levati E."/>
            <person name="Barry K.W."/>
            <person name="Belfiori B."/>
            <person name="Cichocki N."/>
            <person name="Clum A."/>
            <person name="Dockter R.B."/>
            <person name="Fauchery L."/>
            <person name="Guy J."/>
            <person name="Iotti M."/>
            <person name="Le Tacon F."/>
            <person name="Lindquist E.A."/>
            <person name="Lipzen A."/>
            <person name="Malagnac F."/>
            <person name="Mello A."/>
            <person name="Molinier V."/>
            <person name="Miyauchi S."/>
            <person name="Poulain J."/>
            <person name="Riccioni C."/>
            <person name="Rubini A."/>
            <person name="Sitrit Y."/>
            <person name="Splivallo R."/>
            <person name="Traeger S."/>
            <person name="Wang M."/>
            <person name="Zifcakova L."/>
            <person name="Wipf D."/>
            <person name="Zambonelli A."/>
            <person name="Paolocci F."/>
            <person name="Nowrousian M."/>
            <person name="Ottonello S."/>
            <person name="Baldrian P."/>
            <person name="Spatafora J.W."/>
            <person name="Henrissat B."/>
            <person name="Nagy L.G."/>
            <person name="Aury J.M."/>
            <person name="Wincker P."/>
            <person name="Grigoriev I.V."/>
            <person name="Bonfante P."/>
            <person name="Martin F.M."/>
        </authorList>
    </citation>
    <scope>NUCLEOTIDE SEQUENCE [LARGE SCALE GENOMIC DNA]</scope>
    <source>
        <strain evidence="2 3">ATCC MYA-4762</strain>
    </source>
</reference>
<feature type="domain" description="HNH nuclease" evidence="1">
    <location>
        <begin position="30"/>
        <end position="107"/>
    </location>
</feature>
<dbReference type="AlphaFoldDB" id="A0A3N4LAP1"/>
<sequence>MSHWCRALFHSMSGRDNAFRNGIRNRDGKCVISGVVNELAPYFWASFEAAHIFPLEAEDLWIEWGYGRWVTNKDDANGVSKINSCQNGFLLEAGIHQLFDQYLVSVNPDDGYKVVMFTKNMYGIDGRMLEMVCRDPADPNRVSDELLRWHFRQSVLANMKGAGDPVFEHDFPPGTDMVKEINEGPYAKERFELEMAARLRGVY</sequence>